<dbReference type="Proteomes" id="UP001501456">
    <property type="component" value="Unassembled WGS sequence"/>
</dbReference>
<evidence type="ECO:0000313" key="4">
    <source>
        <dbReference type="Proteomes" id="UP001501456"/>
    </source>
</evidence>
<evidence type="ECO:0000256" key="1">
    <source>
        <dbReference type="SAM" id="SignalP"/>
    </source>
</evidence>
<evidence type="ECO:0000313" key="3">
    <source>
        <dbReference type="EMBL" id="GAA3785612.1"/>
    </source>
</evidence>
<accession>A0ABP7HDC5</accession>
<evidence type="ECO:0000259" key="2">
    <source>
        <dbReference type="PROSITE" id="PS51352"/>
    </source>
</evidence>
<feature type="chain" id="PRO_5046416301" description="Thioredoxin domain-containing protein" evidence="1">
    <location>
        <begin position="21"/>
        <end position="278"/>
    </location>
</feature>
<dbReference type="CDD" id="cd02947">
    <property type="entry name" value="TRX_family"/>
    <property type="match status" value="1"/>
</dbReference>
<sequence>MKQLFIALFLCLFSFNTIQADNWLHSFEEAKKLAIATNKLVLVDFWATWCGPCKRMDSESWSKEDVQVLMDNYIPVKIDIDRNRGIAQQYGVNGIPFIFILDGNGKVVFKEMSYKNKSQLIKLLKKYAINTSLLSRDLINYYQKNNFTTAFRLGCKYQDFTLYVTKDIKDDFLNVSETYFEESKKQLKESSIKNKHVFLQKMELYEIQELLILNKPEKALKKLDRIDVEKIDKLNTSLYNFINYVVYKLLDDDKAKACEEKLNKNDKQKALLFLEQNI</sequence>
<dbReference type="InterPro" id="IPR036249">
    <property type="entry name" value="Thioredoxin-like_sf"/>
</dbReference>
<organism evidence="3 4">
    <name type="scientific">Corallibacter vietnamensis</name>
    <dbReference type="NCBI Taxonomy" id="904130"/>
    <lineage>
        <taxon>Bacteria</taxon>
        <taxon>Pseudomonadati</taxon>
        <taxon>Bacteroidota</taxon>
        <taxon>Flavobacteriia</taxon>
        <taxon>Flavobacteriales</taxon>
        <taxon>Flavobacteriaceae</taxon>
        <taxon>Corallibacter</taxon>
    </lineage>
</organism>
<comment type="caution">
    <text evidence="3">The sequence shown here is derived from an EMBL/GenBank/DDBJ whole genome shotgun (WGS) entry which is preliminary data.</text>
</comment>
<name>A0ABP7HDC5_9FLAO</name>
<dbReference type="SUPFAM" id="SSF52833">
    <property type="entry name" value="Thioredoxin-like"/>
    <property type="match status" value="1"/>
</dbReference>
<feature type="domain" description="Thioredoxin" evidence="2">
    <location>
        <begin position="4"/>
        <end position="129"/>
    </location>
</feature>
<dbReference type="EMBL" id="BAABBI010000002">
    <property type="protein sequence ID" value="GAA3785612.1"/>
    <property type="molecule type" value="Genomic_DNA"/>
</dbReference>
<dbReference type="PANTHER" id="PTHR45663">
    <property type="entry name" value="GEO12009P1"/>
    <property type="match status" value="1"/>
</dbReference>
<dbReference type="RefSeq" id="WP_344729545.1">
    <property type="nucleotide sequence ID" value="NZ_BAABBI010000002.1"/>
</dbReference>
<dbReference type="Pfam" id="PF00085">
    <property type="entry name" value="Thioredoxin"/>
    <property type="match status" value="1"/>
</dbReference>
<proteinExistence type="predicted"/>
<dbReference type="PANTHER" id="PTHR45663:SF11">
    <property type="entry name" value="GEO12009P1"/>
    <property type="match status" value="1"/>
</dbReference>
<dbReference type="PROSITE" id="PS51352">
    <property type="entry name" value="THIOREDOXIN_2"/>
    <property type="match status" value="1"/>
</dbReference>
<feature type="signal peptide" evidence="1">
    <location>
        <begin position="1"/>
        <end position="20"/>
    </location>
</feature>
<keyword evidence="1" id="KW-0732">Signal</keyword>
<dbReference type="InterPro" id="IPR013766">
    <property type="entry name" value="Thioredoxin_domain"/>
</dbReference>
<gene>
    <name evidence="3" type="ORF">GCM10022271_17660</name>
</gene>
<keyword evidence="4" id="KW-1185">Reference proteome</keyword>
<reference evidence="4" key="1">
    <citation type="journal article" date="2019" name="Int. J. Syst. Evol. Microbiol.">
        <title>The Global Catalogue of Microorganisms (GCM) 10K type strain sequencing project: providing services to taxonomists for standard genome sequencing and annotation.</title>
        <authorList>
            <consortium name="The Broad Institute Genomics Platform"/>
            <consortium name="The Broad Institute Genome Sequencing Center for Infectious Disease"/>
            <person name="Wu L."/>
            <person name="Ma J."/>
        </authorList>
    </citation>
    <scope>NUCLEOTIDE SEQUENCE [LARGE SCALE GENOMIC DNA]</scope>
    <source>
        <strain evidence="4">JCM 17525</strain>
    </source>
</reference>
<protein>
    <recommendedName>
        <fullName evidence="2">Thioredoxin domain-containing protein</fullName>
    </recommendedName>
</protein>
<dbReference type="Gene3D" id="3.40.30.10">
    <property type="entry name" value="Glutaredoxin"/>
    <property type="match status" value="1"/>
</dbReference>